<dbReference type="PANTHER" id="PTHR30086:SF20">
    <property type="entry name" value="ARGININE EXPORTER PROTEIN ARGO-RELATED"/>
    <property type="match status" value="1"/>
</dbReference>
<protein>
    <submittedName>
        <fullName evidence="7">LysE family translocator</fullName>
    </submittedName>
</protein>
<evidence type="ECO:0000256" key="4">
    <source>
        <dbReference type="ARBA" id="ARBA00022989"/>
    </source>
</evidence>
<keyword evidence="3 6" id="KW-0812">Transmembrane</keyword>
<dbReference type="InterPro" id="IPR001123">
    <property type="entry name" value="LeuE-type"/>
</dbReference>
<evidence type="ECO:0000313" key="8">
    <source>
        <dbReference type="Proteomes" id="UP001501337"/>
    </source>
</evidence>
<dbReference type="Proteomes" id="UP001501337">
    <property type="component" value="Unassembled WGS sequence"/>
</dbReference>
<dbReference type="PANTHER" id="PTHR30086">
    <property type="entry name" value="ARGININE EXPORTER PROTEIN ARGO"/>
    <property type="match status" value="1"/>
</dbReference>
<organism evidence="7 8">
    <name type="scientific">Allohahella marinimesophila</name>
    <dbReference type="NCBI Taxonomy" id="1054972"/>
    <lineage>
        <taxon>Bacteria</taxon>
        <taxon>Pseudomonadati</taxon>
        <taxon>Pseudomonadota</taxon>
        <taxon>Gammaproteobacteria</taxon>
        <taxon>Oceanospirillales</taxon>
        <taxon>Hahellaceae</taxon>
        <taxon>Allohahella</taxon>
    </lineage>
</organism>
<sequence length="202" mass="21804">MTETLLAIVLFAITMTGTPGPNNIMIMTSGLNFGIRRSLPHFFGICIGTAVLVFSVGMGLGALFSEYDWLHTGVKVLGVGYLLFLAWKIANAAPPARNDIDGEAVSAGTPLTFFQAMLFQWVNPKAWIISIGAIAAFTTGDQSLFLQVAVIATVLLVCAHPCVAIWLVFGYSLRKLLADPVKRRLFNWTMAILLVASVVTIV</sequence>
<evidence type="ECO:0000256" key="5">
    <source>
        <dbReference type="ARBA" id="ARBA00023136"/>
    </source>
</evidence>
<evidence type="ECO:0000256" key="1">
    <source>
        <dbReference type="ARBA" id="ARBA00004651"/>
    </source>
</evidence>
<feature type="transmembrane region" description="Helical" evidence="6">
    <location>
        <begin position="185"/>
        <end position="201"/>
    </location>
</feature>
<keyword evidence="5 6" id="KW-0472">Membrane</keyword>
<name>A0ABP7P9A1_9GAMM</name>
<feature type="transmembrane region" description="Helical" evidence="6">
    <location>
        <begin position="144"/>
        <end position="173"/>
    </location>
</feature>
<dbReference type="EMBL" id="BAABBO010000009">
    <property type="protein sequence ID" value="GAA3961849.1"/>
    <property type="molecule type" value="Genomic_DNA"/>
</dbReference>
<comment type="subcellular location">
    <subcellularLocation>
        <location evidence="1">Cell membrane</location>
        <topology evidence="1">Multi-pass membrane protein</topology>
    </subcellularLocation>
</comment>
<comment type="caution">
    <text evidence="7">The sequence shown here is derived from an EMBL/GenBank/DDBJ whole genome shotgun (WGS) entry which is preliminary data.</text>
</comment>
<evidence type="ECO:0000256" key="6">
    <source>
        <dbReference type="SAM" id="Phobius"/>
    </source>
</evidence>
<keyword evidence="2" id="KW-1003">Cell membrane</keyword>
<feature type="transmembrane region" description="Helical" evidence="6">
    <location>
        <begin position="118"/>
        <end position="138"/>
    </location>
</feature>
<keyword evidence="4 6" id="KW-1133">Transmembrane helix</keyword>
<accession>A0ABP7P9A1</accession>
<evidence type="ECO:0000256" key="2">
    <source>
        <dbReference type="ARBA" id="ARBA00022475"/>
    </source>
</evidence>
<dbReference type="RefSeq" id="WP_344805833.1">
    <property type="nucleotide sequence ID" value="NZ_BAABBO010000009.1"/>
</dbReference>
<evidence type="ECO:0000313" key="7">
    <source>
        <dbReference type="EMBL" id="GAA3961849.1"/>
    </source>
</evidence>
<feature type="transmembrane region" description="Helical" evidence="6">
    <location>
        <begin position="6"/>
        <end position="27"/>
    </location>
</feature>
<reference evidence="8" key="1">
    <citation type="journal article" date="2019" name="Int. J. Syst. Evol. Microbiol.">
        <title>The Global Catalogue of Microorganisms (GCM) 10K type strain sequencing project: providing services to taxonomists for standard genome sequencing and annotation.</title>
        <authorList>
            <consortium name="The Broad Institute Genomics Platform"/>
            <consortium name="The Broad Institute Genome Sequencing Center for Infectious Disease"/>
            <person name="Wu L."/>
            <person name="Ma J."/>
        </authorList>
    </citation>
    <scope>NUCLEOTIDE SEQUENCE [LARGE SCALE GENOMIC DNA]</scope>
    <source>
        <strain evidence="8">JCM 17555</strain>
    </source>
</reference>
<dbReference type="Pfam" id="PF01810">
    <property type="entry name" value="LysE"/>
    <property type="match status" value="1"/>
</dbReference>
<feature type="transmembrane region" description="Helical" evidence="6">
    <location>
        <begin position="39"/>
        <end position="63"/>
    </location>
</feature>
<gene>
    <name evidence="7" type="ORF">GCM10022278_19860</name>
</gene>
<keyword evidence="8" id="KW-1185">Reference proteome</keyword>
<evidence type="ECO:0000256" key="3">
    <source>
        <dbReference type="ARBA" id="ARBA00022692"/>
    </source>
</evidence>
<proteinExistence type="predicted"/>